<dbReference type="Pfam" id="PF07676">
    <property type="entry name" value="PD40"/>
    <property type="match status" value="1"/>
</dbReference>
<dbReference type="RefSeq" id="WP_126628665.1">
    <property type="nucleotide sequence ID" value="NZ_BIFT01000001.1"/>
</dbReference>
<dbReference type="EMBL" id="BIFT01000001">
    <property type="protein sequence ID" value="GCE28449.1"/>
    <property type="molecule type" value="Genomic_DNA"/>
</dbReference>
<comment type="caution">
    <text evidence="2">The sequence shown here is derived from an EMBL/GenBank/DDBJ whole genome shotgun (WGS) entry which is preliminary data.</text>
</comment>
<evidence type="ECO:0008006" key="4">
    <source>
        <dbReference type="Google" id="ProtNLM"/>
    </source>
</evidence>
<evidence type="ECO:0000313" key="2">
    <source>
        <dbReference type="EMBL" id="GCE28449.1"/>
    </source>
</evidence>
<evidence type="ECO:0000256" key="1">
    <source>
        <dbReference type="SAM" id="SignalP"/>
    </source>
</evidence>
<reference evidence="3" key="1">
    <citation type="submission" date="2018-12" db="EMBL/GenBank/DDBJ databases">
        <title>Tengunoibacter tsumagoiensis gen. nov., sp. nov., Dictyobacter kobayashii sp. nov., D. alpinus sp. nov., and D. joshuensis sp. nov. and description of Dictyobacteraceae fam. nov. within the order Ktedonobacterales isolated from Tengu-no-mugimeshi.</title>
        <authorList>
            <person name="Wang C.M."/>
            <person name="Zheng Y."/>
            <person name="Sakai Y."/>
            <person name="Toyoda A."/>
            <person name="Minakuchi Y."/>
            <person name="Abe K."/>
            <person name="Yokota A."/>
            <person name="Yabe S."/>
        </authorList>
    </citation>
    <scope>NUCLEOTIDE SEQUENCE [LARGE SCALE GENOMIC DNA]</scope>
    <source>
        <strain evidence="3">Uno16</strain>
    </source>
</reference>
<organism evidence="2 3">
    <name type="scientific">Dictyobacter alpinus</name>
    <dbReference type="NCBI Taxonomy" id="2014873"/>
    <lineage>
        <taxon>Bacteria</taxon>
        <taxon>Bacillati</taxon>
        <taxon>Chloroflexota</taxon>
        <taxon>Ktedonobacteria</taxon>
        <taxon>Ktedonobacterales</taxon>
        <taxon>Dictyobacteraceae</taxon>
        <taxon>Dictyobacter</taxon>
    </lineage>
</organism>
<dbReference type="OrthoDB" id="145332at2"/>
<keyword evidence="3" id="KW-1185">Reference proteome</keyword>
<dbReference type="Gene3D" id="2.120.10.30">
    <property type="entry name" value="TolB, C-terminal domain"/>
    <property type="match status" value="1"/>
</dbReference>
<dbReference type="AlphaFoldDB" id="A0A402BAU9"/>
<dbReference type="InterPro" id="IPR011042">
    <property type="entry name" value="6-blade_b-propeller_TolB-like"/>
</dbReference>
<proteinExistence type="predicted"/>
<dbReference type="Proteomes" id="UP000287171">
    <property type="component" value="Unassembled WGS sequence"/>
</dbReference>
<dbReference type="InterPro" id="IPR011659">
    <property type="entry name" value="WD40"/>
</dbReference>
<evidence type="ECO:0000313" key="3">
    <source>
        <dbReference type="Proteomes" id="UP000287171"/>
    </source>
</evidence>
<name>A0A402BAU9_9CHLR</name>
<feature type="signal peptide" evidence="1">
    <location>
        <begin position="1"/>
        <end position="40"/>
    </location>
</feature>
<keyword evidence="1" id="KW-0732">Signal</keyword>
<gene>
    <name evidence="2" type="ORF">KDA_39330</name>
</gene>
<dbReference type="PROSITE" id="PS51257">
    <property type="entry name" value="PROKAR_LIPOPROTEIN"/>
    <property type="match status" value="1"/>
</dbReference>
<accession>A0A402BAU9</accession>
<feature type="chain" id="PRO_5019033291" description="Lipoprotein LpqB beta-propeller domain-containing protein" evidence="1">
    <location>
        <begin position="41"/>
        <end position="460"/>
    </location>
</feature>
<protein>
    <recommendedName>
        <fullName evidence="4">Lipoprotein LpqB beta-propeller domain-containing protein</fullName>
    </recommendedName>
</protein>
<dbReference type="SUPFAM" id="SSF82171">
    <property type="entry name" value="DPP6 N-terminal domain-like"/>
    <property type="match status" value="1"/>
</dbReference>
<sequence>MLSRLTRHRYQQHYTRHMQQKCILLLLCLGLLAACAPGHSGEQVVAFIRDGKLWTIDANGNNAFAIVAQSQPVVGYAWSPTHQILAFRMLDPDYNKTAEAKTLVSQNDAPVIPDAPSTLNTIGVDGGSPITIAFSSPEVSYNDPFWSSNGSRLMYRQAPKNFAANPSNVQWWIAQNDQPGGIAAKAFAPTFSIPSISDAPQNYMILGNNSNEVFTTNITAGDKTNKGQFLAGHPLPATLERLLWRPAHRNQSFLYASEKQTQESEAKNQLNVQLIWQTLEGPATPIATCTCTQFAWSPDGNTILYNSGNQYTLYNVQNSSHFTINAEDGAVPSWSPDSKFLLLDGSHQLSLVNIASKTHTQLLSAGNSSPDKAQQAALGKTNTLLQPVGNSPWSSDSQRFIFLSHGRLNWQNQTLSDDKGLYVVSINAQGEIQGKPGLITSGQITQPGWTHQDPNTSFLY</sequence>